<feature type="DNA-binding region" description="TEA" evidence="8">
    <location>
        <begin position="128"/>
        <end position="202"/>
    </location>
</feature>
<dbReference type="EMBL" id="JAJTJA010000004">
    <property type="protein sequence ID" value="KAH8700569.1"/>
    <property type="molecule type" value="Genomic_DNA"/>
</dbReference>
<evidence type="ECO:0000256" key="8">
    <source>
        <dbReference type="PROSITE-ProRule" id="PRU00505"/>
    </source>
</evidence>
<evidence type="ECO:0000256" key="9">
    <source>
        <dbReference type="SAM" id="MobiDB-lite"/>
    </source>
</evidence>
<keyword evidence="3" id="KW-0805">Transcription regulation</keyword>
<organism evidence="11 12">
    <name type="scientific">Talaromyces proteolyticus</name>
    <dbReference type="NCBI Taxonomy" id="1131652"/>
    <lineage>
        <taxon>Eukaryota</taxon>
        <taxon>Fungi</taxon>
        <taxon>Dikarya</taxon>
        <taxon>Ascomycota</taxon>
        <taxon>Pezizomycotina</taxon>
        <taxon>Eurotiomycetes</taxon>
        <taxon>Eurotiomycetidae</taxon>
        <taxon>Eurotiales</taxon>
        <taxon>Trichocomaceae</taxon>
        <taxon>Talaromyces</taxon>
        <taxon>Talaromyces sect. Bacilispori</taxon>
    </lineage>
</organism>
<dbReference type="SMART" id="SM00426">
    <property type="entry name" value="TEA"/>
    <property type="match status" value="1"/>
</dbReference>
<keyword evidence="5" id="KW-0804">Transcription</keyword>
<dbReference type="PRINTS" id="PR00065">
    <property type="entry name" value="TEADOMAIN"/>
</dbReference>
<keyword evidence="12" id="KW-1185">Reference proteome</keyword>
<dbReference type="RefSeq" id="XP_046074275.1">
    <property type="nucleotide sequence ID" value="XM_046218064.1"/>
</dbReference>
<feature type="compositionally biased region" description="Polar residues" evidence="9">
    <location>
        <begin position="8"/>
        <end position="17"/>
    </location>
</feature>
<sequence length="805" mass="89473">MAEWQADSFVSQAQPSLDSVGGAHRALQHTSGNAQSYADGVMNGDGSSHDGHFQPLALKYPPAPVPYSHPVSSTSVHDSHVLAARIQAKKLRRLQSASHPMSAMRPKRSYLKSQKYLEYRARPRRDTGKDGEPVWSDALEDAFQQALEANPPMGRRKWSERGKSYGRNELIAEYIYKLTGKRRTRKQVSSHLQVLDSFLKGDPEWERLVREKPDAPNTQPPTTTPQYRSSIDHQISRGLNGQQYPACPDYSAASHTYNGDLPTPVTLGSNMYDATSHLVHAFNFDMWVSAPQQANRIDKALHVYTRLQGDQHRPVALPMPLDNLNGWRTSFPHMYSLVEDVNSPLDCDVILLEVNLQLMGDFPPSGSRLGIQLDLDFGHPTMGDVSLVSQMEDWTCSTYIYEDGQKMLETYHDLQKASSTKIKPLFESSWWAKLFTQLTQEKQMSENSGRPGAVQEADDRTRQFFRSLSAVQELRAIPSSHRRMSNFSTGNQGDESKRMAILLWKFRQTRPGEVGTTTWRRLIPPPERTSTNSPRASAGIDLPPIALDSMVSSKPQDNVYQSNTHSSMIHHHLPAVNLQQQWPVYADHTDGVAQMFNTQGPYDFLNNMSKPEDGLVDKPSVTSVLDSFAGLTQETTQPGSVNASSASQAMFNVHDLPLTSQSHLPGYGLGGDNNHYMSSQHIHDNNNSVLNSIFGTSAPSMHDISNTPAPLWETQGANLHSDLVAGSYGHMHFPTNSHHHHHHQQQQQQQQIPVSREHQGSGLEGILPADDLIDKLVSGVSTSGHMNGTTPGNARYADNSAVEAV</sequence>
<dbReference type="Gene3D" id="6.10.20.40">
    <property type="entry name" value="TEA/ATTS domain"/>
    <property type="match status" value="1"/>
</dbReference>
<dbReference type="GO" id="GO:0000981">
    <property type="term" value="F:DNA-binding transcription factor activity, RNA polymerase II-specific"/>
    <property type="evidence" value="ECO:0007669"/>
    <property type="project" value="TreeGrafter"/>
</dbReference>
<dbReference type="PROSITE" id="PS51088">
    <property type="entry name" value="TEA_2"/>
    <property type="match status" value="1"/>
</dbReference>
<evidence type="ECO:0000256" key="3">
    <source>
        <dbReference type="ARBA" id="ARBA00023015"/>
    </source>
</evidence>
<dbReference type="PROSITE" id="PS00554">
    <property type="entry name" value="TEA_1"/>
    <property type="match status" value="1"/>
</dbReference>
<feature type="region of interest" description="Disordered" evidence="9">
    <location>
        <begin position="731"/>
        <end position="765"/>
    </location>
</feature>
<dbReference type="InterPro" id="IPR038096">
    <property type="entry name" value="TEA/ATTS_sf"/>
</dbReference>
<dbReference type="InterPro" id="IPR050937">
    <property type="entry name" value="TEC1_TEAD_TF"/>
</dbReference>
<evidence type="ECO:0000256" key="6">
    <source>
        <dbReference type="ARBA" id="ARBA00023242"/>
    </source>
</evidence>
<proteinExistence type="inferred from homology"/>
<dbReference type="InterPro" id="IPR000818">
    <property type="entry name" value="TEA/ATTS_dom"/>
</dbReference>
<comment type="similarity">
    <text evidence="2">Belongs to the TEC1 family.</text>
</comment>
<dbReference type="GO" id="GO:0005667">
    <property type="term" value="C:transcription regulator complex"/>
    <property type="evidence" value="ECO:0007669"/>
    <property type="project" value="TreeGrafter"/>
</dbReference>
<evidence type="ECO:0000256" key="7">
    <source>
        <dbReference type="ARBA" id="ARBA00023321"/>
    </source>
</evidence>
<feature type="region of interest" description="Disordered" evidence="9">
    <location>
        <begin position="1"/>
        <end position="25"/>
    </location>
</feature>
<name>A0AAD4KV58_9EURO</name>
<feature type="domain" description="TEA" evidence="10">
    <location>
        <begin position="128"/>
        <end position="202"/>
    </location>
</feature>
<keyword evidence="7" id="KW-0183">Conidiation</keyword>
<protein>
    <submittedName>
        <fullName evidence="11">Transcription factor AbaA</fullName>
    </submittedName>
</protein>
<dbReference type="GeneID" id="70248351"/>
<evidence type="ECO:0000256" key="2">
    <source>
        <dbReference type="ARBA" id="ARBA00008421"/>
    </source>
</evidence>
<accession>A0AAD4KV58</accession>
<evidence type="ECO:0000259" key="10">
    <source>
        <dbReference type="PROSITE" id="PS51088"/>
    </source>
</evidence>
<feature type="compositionally biased region" description="Polar residues" evidence="9">
    <location>
        <begin position="783"/>
        <end position="792"/>
    </location>
</feature>
<dbReference type="AlphaFoldDB" id="A0AAD4KV58"/>
<evidence type="ECO:0000256" key="1">
    <source>
        <dbReference type="ARBA" id="ARBA00004123"/>
    </source>
</evidence>
<keyword evidence="4" id="KW-0010">Activator</keyword>
<keyword evidence="6" id="KW-0539">Nucleus</keyword>
<evidence type="ECO:0000256" key="5">
    <source>
        <dbReference type="ARBA" id="ARBA00023163"/>
    </source>
</evidence>
<reference evidence="11" key="1">
    <citation type="submission" date="2021-12" db="EMBL/GenBank/DDBJ databases">
        <title>Convergent genome expansion in fungi linked to evolution of root-endophyte symbiosis.</title>
        <authorList>
            <consortium name="DOE Joint Genome Institute"/>
            <person name="Ke Y.-H."/>
            <person name="Bonito G."/>
            <person name="Liao H.-L."/>
            <person name="Looney B."/>
            <person name="Rojas-Flechas A."/>
            <person name="Nash J."/>
            <person name="Hameed K."/>
            <person name="Schadt C."/>
            <person name="Martin F."/>
            <person name="Crous P.W."/>
            <person name="Miettinen O."/>
            <person name="Magnuson J.K."/>
            <person name="Labbe J."/>
            <person name="Jacobson D."/>
            <person name="Doktycz M.J."/>
            <person name="Veneault-Fourrey C."/>
            <person name="Kuo A."/>
            <person name="Mondo S."/>
            <person name="Calhoun S."/>
            <person name="Riley R."/>
            <person name="Ohm R."/>
            <person name="LaButti K."/>
            <person name="Andreopoulos B."/>
            <person name="Pangilinan J."/>
            <person name="Nolan M."/>
            <person name="Tritt A."/>
            <person name="Clum A."/>
            <person name="Lipzen A."/>
            <person name="Daum C."/>
            <person name="Barry K."/>
            <person name="Grigoriev I.V."/>
            <person name="Vilgalys R."/>
        </authorList>
    </citation>
    <scope>NUCLEOTIDE SEQUENCE</scope>
    <source>
        <strain evidence="11">PMI_201</strain>
    </source>
</reference>
<comment type="caution">
    <text evidence="11">The sequence shown here is derived from an EMBL/GenBank/DDBJ whole genome shotgun (WGS) entry which is preliminary data.</text>
</comment>
<evidence type="ECO:0000313" key="12">
    <source>
        <dbReference type="Proteomes" id="UP001201262"/>
    </source>
</evidence>
<dbReference type="Proteomes" id="UP001201262">
    <property type="component" value="Unassembled WGS sequence"/>
</dbReference>
<dbReference type="GO" id="GO:0048315">
    <property type="term" value="P:conidium formation"/>
    <property type="evidence" value="ECO:0007669"/>
    <property type="project" value="UniProtKB-KW"/>
</dbReference>
<keyword evidence="7" id="KW-0749">Sporulation</keyword>
<gene>
    <name evidence="11" type="ORF">BGW36DRAFT_395632</name>
</gene>
<evidence type="ECO:0000313" key="11">
    <source>
        <dbReference type="EMBL" id="KAH8700569.1"/>
    </source>
</evidence>
<dbReference type="PANTHER" id="PTHR11834">
    <property type="entry name" value="TRANSCRIPTIONAL ENHANCER FACTOR TEF RELATED"/>
    <property type="match status" value="1"/>
</dbReference>
<dbReference type="GO" id="GO:0000978">
    <property type="term" value="F:RNA polymerase II cis-regulatory region sequence-specific DNA binding"/>
    <property type="evidence" value="ECO:0007669"/>
    <property type="project" value="TreeGrafter"/>
</dbReference>
<evidence type="ECO:0000256" key="4">
    <source>
        <dbReference type="ARBA" id="ARBA00023159"/>
    </source>
</evidence>
<dbReference type="GO" id="GO:0005634">
    <property type="term" value="C:nucleus"/>
    <property type="evidence" value="ECO:0007669"/>
    <property type="project" value="UniProtKB-SubCell"/>
</dbReference>
<feature type="region of interest" description="Disordered" evidence="9">
    <location>
        <begin position="783"/>
        <end position="805"/>
    </location>
</feature>
<comment type="subcellular location">
    <subcellularLocation>
        <location evidence="1">Nucleus</location>
    </subcellularLocation>
</comment>
<dbReference type="Pfam" id="PF01285">
    <property type="entry name" value="TEA"/>
    <property type="match status" value="1"/>
</dbReference>
<feature type="region of interest" description="Disordered" evidence="9">
    <location>
        <begin position="517"/>
        <end position="538"/>
    </location>
</feature>
<dbReference type="PANTHER" id="PTHR11834:SF0">
    <property type="entry name" value="PROTEIN SCALLOPED"/>
    <property type="match status" value="1"/>
</dbReference>